<dbReference type="InterPro" id="IPR004926">
    <property type="entry name" value="LEA_3a"/>
</dbReference>
<evidence type="ECO:0000313" key="2">
    <source>
        <dbReference type="Proteomes" id="UP001415857"/>
    </source>
</evidence>
<keyword evidence="2" id="KW-1185">Reference proteome</keyword>
<dbReference type="EMBL" id="JBBPBK010000007">
    <property type="protein sequence ID" value="KAK9281903.1"/>
    <property type="molecule type" value="Genomic_DNA"/>
</dbReference>
<reference evidence="1 2" key="1">
    <citation type="journal article" date="2024" name="Plant J.">
        <title>Genome sequences and population genomics reveal climatic adaptation and genomic divergence between two closely related sweetgum species.</title>
        <authorList>
            <person name="Xu W.Q."/>
            <person name="Ren C.Q."/>
            <person name="Zhang X.Y."/>
            <person name="Comes H.P."/>
            <person name="Liu X.H."/>
            <person name="Li Y.G."/>
            <person name="Kettle C.J."/>
            <person name="Jalonen R."/>
            <person name="Gaisberger H."/>
            <person name="Ma Y.Z."/>
            <person name="Qiu Y.X."/>
        </authorList>
    </citation>
    <scope>NUCLEOTIDE SEQUENCE [LARGE SCALE GENOMIC DNA]</scope>
    <source>
        <strain evidence="1">Hangzhou</strain>
    </source>
</reference>
<proteinExistence type="predicted"/>
<dbReference type="Proteomes" id="UP001415857">
    <property type="component" value="Unassembled WGS sequence"/>
</dbReference>
<protein>
    <submittedName>
        <fullName evidence="1">Uncharacterized protein</fullName>
    </submittedName>
</protein>
<sequence length="87" mass="9756">MCRHCCLCSRRSYAIAADNARVQSAATSVMGKAEESGNVRAVDGAAEQKEIFWVRDPKSGNWKPENHIGEIDVAELREKVLPKKERR</sequence>
<dbReference type="PANTHER" id="PTHR33509:SF21">
    <property type="entry name" value="OS02G0564600 PROTEIN"/>
    <property type="match status" value="1"/>
</dbReference>
<dbReference type="PANTHER" id="PTHR33509">
    <property type="entry name" value="LATE EMBRYOGENIS ABUNDANT PROTEIN 2-RELATED"/>
    <property type="match status" value="1"/>
</dbReference>
<accession>A0AAP0X112</accession>
<dbReference type="Pfam" id="PF03242">
    <property type="entry name" value="LEA_3a"/>
    <property type="match status" value="1"/>
</dbReference>
<gene>
    <name evidence="1" type="ORF">L1049_004811</name>
</gene>
<name>A0AAP0X112_LIQFO</name>
<dbReference type="AlphaFoldDB" id="A0AAP0X112"/>
<comment type="caution">
    <text evidence="1">The sequence shown here is derived from an EMBL/GenBank/DDBJ whole genome shotgun (WGS) entry which is preliminary data.</text>
</comment>
<organism evidence="1 2">
    <name type="scientific">Liquidambar formosana</name>
    <name type="common">Formosan gum</name>
    <dbReference type="NCBI Taxonomy" id="63359"/>
    <lineage>
        <taxon>Eukaryota</taxon>
        <taxon>Viridiplantae</taxon>
        <taxon>Streptophyta</taxon>
        <taxon>Embryophyta</taxon>
        <taxon>Tracheophyta</taxon>
        <taxon>Spermatophyta</taxon>
        <taxon>Magnoliopsida</taxon>
        <taxon>eudicotyledons</taxon>
        <taxon>Gunneridae</taxon>
        <taxon>Pentapetalae</taxon>
        <taxon>Saxifragales</taxon>
        <taxon>Altingiaceae</taxon>
        <taxon>Liquidambar</taxon>
    </lineage>
</organism>
<evidence type="ECO:0000313" key="1">
    <source>
        <dbReference type="EMBL" id="KAK9281903.1"/>
    </source>
</evidence>